<gene>
    <name evidence="1" type="ORF">Y900_015710</name>
</gene>
<reference evidence="1" key="1">
    <citation type="submission" date="2014-05" db="EMBL/GenBank/DDBJ databases">
        <title>Genome sequence of Mycobacterium aromaticivorans strain JS19b1T (= DSM 45407T).</title>
        <authorList>
            <person name="Kwak Y."/>
            <person name="Park G.-S."/>
            <person name="Li Q.X."/>
            <person name="Lee S.-E."/>
            <person name="Shin J.-H."/>
        </authorList>
    </citation>
    <scope>NUCLEOTIDE SEQUENCE [LARGE SCALE GENOMIC DNA]</scope>
    <source>
        <strain evidence="1">JS19b1</strain>
    </source>
</reference>
<dbReference type="Proteomes" id="UP000022835">
    <property type="component" value="Unassembled WGS sequence"/>
</dbReference>
<protein>
    <submittedName>
        <fullName evidence="1">Uncharacterized protein</fullName>
    </submittedName>
</protein>
<dbReference type="STRING" id="1440774.Y900_015710"/>
<dbReference type="AlphaFoldDB" id="A0A064CNR8"/>
<sequence>MGQGLGGFGVNRTGRNDHELVTTEAGDHVAVAGLLAQPVGECLDEPVARVVTEVIVDRLEAVEVEEQHRDRAFLTDAQPFIEMGEQCAAVVQSGQVIVLSQVAQLVFGDHPRLHLGEQGGDRLECVQLLRRPVLNAELDETDASGCGVAGQQRNRCHRGQRHARALLNEALVLVLGNRIGAEEDGFLCVLGGGEDWVRVSEVDQFEGVWVALVWWPLCDQSGRPDAVLVVAEKAHIHAEGSRQLAENLLANTRGCRGIDSHQLRRDMRDEILQAVSRPGLGRCGHPAIS</sequence>
<evidence type="ECO:0000313" key="2">
    <source>
        <dbReference type="Proteomes" id="UP000022835"/>
    </source>
</evidence>
<organism evidence="1 2">
    <name type="scientific">Mycolicibacterium aromaticivorans JS19b1 = JCM 16368</name>
    <dbReference type="NCBI Taxonomy" id="1440774"/>
    <lineage>
        <taxon>Bacteria</taxon>
        <taxon>Bacillati</taxon>
        <taxon>Actinomycetota</taxon>
        <taxon>Actinomycetes</taxon>
        <taxon>Mycobacteriales</taxon>
        <taxon>Mycobacteriaceae</taxon>
        <taxon>Mycolicibacterium</taxon>
    </lineage>
</organism>
<keyword evidence="2" id="KW-1185">Reference proteome</keyword>
<dbReference type="EMBL" id="JALN02000001">
    <property type="protein sequence ID" value="KDF00349.1"/>
    <property type="molecule type" value="Genomic_DNA"/>
</dbReference>
<name>A0A064CNR8_9MYCO</name>
<evidence type="ECO:0000313" key="1">
    <source>
        <dbReference type="EMBL" id="KDF00349.1"/>
    </source>
</evidence>
<proteinExistence type="predicted"/>
<accession>A0A064CNR8</accession>
<comment type="caution">
    <text evidence="1">The sequence shown here is derived from an EMBL/GenBank/DDBJ whole genome shotgun (WGS) entry which is preliminary data.</text>
</comment>